<dbReference type="GO" id="GO:0047661">
    <property type="term" value="F:amino-acid racemase activity"/>
    <property type="evidence" value="ECO:0007669"/>
    <property type="project" value="InterPro"/>
</dbReference>
<sequence>MHIACVHTAKGNIDIFERAAEGLGLPPKTLSHHLRQDLLAATEEQGWLTPQLREEVARELRQHLEEADAVLLTCSSIGPAVEDFPDAPVLRVDEALAEAALAADRKLTVLCAAQTTMEPTEALFSKVANAHGGQFQMVLVPGAWEKLKADDSDGYLHMISEAADQAYRDGADAVALAQASMTGAAERVKHGPAPYTSPKAGLAAAVKKASS</sequence>
<organism evidence="2 3">
    <name type="scientific">Martelella mediterranea</name>
    <dbReference type="NCBI Taxonomy" id="293089"/>
    <lineage>
        <taxon>Bacteria</taxon>
        <taxon>Pseudomonadati</taxon>
        <taxon>Pseudomonadota</taxon>
        <taxon>Alphaproteobacteria</taxon>
        <taxon>Hyphomicrobiales</taxon>
        <taxon>Aurantimonadaceae</taxon>
        <taxon>Martelella</taxon>
    </lineage>
</organism>
<keyword evidence="3" id="KW-1185">Reference proteome</keyword>
<dbReference type="RefSeq" id="WP_132310502.1">
    <property type="nucleotide sequence ID" value="NZ_SMAR01000010.1"/>
</dbReference>
<evidence type="ECO:0000313" key="3">
    <source>
        <dbReference type="Proteomes" id="UP000295097"/>
    </source>
</evidence>
<evidence type="ECO:0008006" key="4">
    <source>
        <dbReference type="Google" id="ProtNLM"/>
    </source>
</evidence>
<dbReference type="Pfam" id="PF01177">
    <property type="entry name" value="Asp_Glu_race"/>
    <property type="match status" value="1"/>
</dbReference>
<dbReference type="EMBL" id="SMAR01000010">
    <property type="protein sequence ID" value="TCT40156.1"/>
    <property type="molecule type" value="Genomic_DNA"/>
</dbReference>
<dbReference type="Proteomes" id="UP000295097">
    <property type="component" value="Unassembled WGS sequence"/>
</dbReference>
<dbReference type="InterPro" id="IPR053714">
    <property type="entry name" value="Iso_Racemase_Enz_sf"/>
</dbReference>
<evidence type="ECO:0000313" key="2">
    <source>
        <dbReference type="EMBL" id="TCT40156.1"/>
    </source>
</evidence>
<protein>
    <recommendedName>
        <fullName evidence="4">Glutamate racemase</fullName>
    </recommendedName>
</protein>
<comment type="similarity">
    <text evidence="1">Belongs to the HyuE racemase family.</text>
</comment>
<reference evidence="2 3" key="1">
    <citation type="submission" date="2019-03" db="EMBL/GenBank/DDBJ databases">
        <title>Freshwater and sediment microbial communities from various areas in North America, analyzing microbe dynamics in response to fracking.</title>
        <authorList>
            <person name="Lamendella R."/>
        </authorList>
    </citation>
    <scope>NUCLEOTIDE SEQUENCE [LARGE SCALE GENOMIC DNA]</scope>
    <source>
        <strain evidence="2 3">175.2</strain>
    </source>
</reference>
<proteinExistence type="inferred from homology"/>
<dbReference type="Gene3D" id="3.40.50.12500">
    <property type="match status" value="1"/>
</dbReference>
<evidence type="ECO:0000256" key="1">
    <source>
        <dbReference type="ARBA" id="ARBA00038414"/>
    </source>
</evidence>
<dbReference type="InterPro" id="IPR015942">
    <property type="entry name" value="Asp/Glu/hydantoin_racemase"/>
</dbReference>
<gene>
    <name evidence="2" type="ORF">EDC90_10107</name>
</gene>
<dbReference type="OrthoDB" id="6497321at2"/>
<name>A0A4R3NTC0_9HYPH</name>
<dbReference type="AlphaFoldDB" id="A0A4R3NTC0"/>
<comment type="caution">
    <text evidence="2">The sequence shown here is derived from an EMBL/GenBank/DDBJ whole genome shotgun (WGS) entry which is preliminary data.</text>
</comment>
<accession>A0A4R3NTC0</accession>